<dbReference type="AlphaFoldDB" id="A0A6M7TTM2"/>
<protein>
    <submittedName>
        <fullName evidence="1">Uncharacterized protein</fullName>
    </submittedName>
</protein>
<gene>
    <name evidence="1" type="ORF">D3242_28850</name>
</gene>
<dbReference type="EMBL" id="QZXA01000014">
    <property type="protein sequence ID" value="RJT29600.1"/>
    <property type="molecule type" value="Genomic_DNA"/>
</dbReference>
<comment type="caution">
    <text evidence="1">The sequence shown here is derived from an EMBL/GenBank/DDBJ whole genome shotgun (WGS) entry which is preliminary data.</text>
</comment>
<proteinExistence type="predicted"/>
<name>A0A6M7TTM2_9HYPH</name>
<sequence length="221" mass="22952">MAQPSNEIRDILVQSRAERQALFGPVSEVSRRLQPRHLADVSTQYARQKVAAVVGGISDAVKENGGIAAAVALGAVAVFDAGRRSADGNAATGRVDASPATLTSGRDAHAERNGYQAGTPRAVTNLDRAKMIAGSAAGVLVGHAIGQAFQPTAKERALFGEAAGEAREAAARFVLEHKRGAKIAAAEAFGFARYGAAFLAVLAAAGDYFVRNEEVRAPSER</sequence>
<organism evidence="1 2">
    <name type="scientific">Mesorhizobium jarvisii</name>
    <dbReference type="NCBI Taxonomy" id="1777867"/>
    <lineage>
        <taxon>Bacteria</taxon>
        <taxon>Pseudomonadati</taxon>
        <taxon>Pseudomonadota</taxon>
        <taxon>Alphaproteobacteria</taxon>
        <taxon>Hyphomicrobiales</taxon>
        <taxon>Phyllobacteriaceae</taxon>
        <taxon>Mesorhizobium</taxon>
    </lineage>
</organism>
<dbReference type="RefSeq" id="WP_019864027.1">
    <property type="nucleotide sequence ID" value="NZ_CP033508.1"/>
</dbReference>
<keyword evidence="2" id="KW-1185">Reference proteome</keyword>
<reference evidence="1 2" key="1">
    <citation type="submission" date="2018-09" db="EMBL/GenBank/DDBJ databases">
        <title>Mesorhizobium carmichaelinearum sp. nov. isolated from Carmichaelinea spp. root nodules in New Zealand.</title>
        <authorList>
            <person name="De Meyer S.E."/>
        </authorList>
    </citation>
    <scope>NUCLEOTIDE SEQUENCE [LARGE SCALE GENOMIC DNA]</scope>
    <source>
        <strain evidence="1 2">LMG 28313</strain>
    </source>
</reference>
<evidence type="ECO:0000313" key="1">
    <source>
        <dbReference type="EMBL" id="RJT29600.1"/>
    </source>
</evidence>
<dbReference type="Proteomes" id="UP000275530">
    <property type="component" value="Unassembled WGS sequence"/>
</dbReference>
<accession>A0A6M7TTM2</accession>
<evidence type="ECO:0000313" key="2">
    <source>
        <dbReference type="Proteomes" id="UP000275530"/>
    </source>
</evidence>